<dbReference type="InterPro" id="IPR029021">
    <property type="entry name" value="Prot-tyrosine_phosphatase-like"/>
</dbReference>
<gene>
    <name evidence="2" type="ORF">RirG_194550</name>
</gene>
<evidence type="ECO:0000313" key="2">
    <source>
        <dbReference type="EMBL" id="EXX58812.1"/>
    </source>
</evidence>
<dbReference type="InterPro" id="IPR022742">
    <property type="entry name" value="Hydrolase_4"/>
</dbReference>
<dbReference type="Pfam" id="PF12146">
    <property type="entry name" value="Hydrolase_4"/>
    <property type="match status" value="1"/>
</dbReference>
<sequence>MTTQINIKNDSGQNIVGILEKKSSNGTLGEKLVIICHGSAGHKNYLFQEKLAKELSFDNFRFDFRGNGESDGILKFSNFQEDVEDIDTVVKYLEKEFGYKLYAAIGHSKGSVAILKYACYVNRNISHVINISARYNMAAGLSLVENSAFDSLKEQGYFYQNNKIRGEIIRMKVTKEDLHDFINYDMSFVHKMPDTTSVLTCHGIMDEIVSVKDATIFANLIPNHTLKLLPGVNHNYSNKHNELIKIIINYFSNKSQSKRFNEKYLYVNSISRYIFIDGVKNFRDLGGYQCDLGSREENGIQNFIRERFIFRSGNLLSITDDGITTLRKLNVQKIFDLRSNPEVNKLGIKNIEGMTRVHAPVFNEDDYRPEALFERWKLYTRGTEGYSQAYMVILEEGKRAYYKIFKHILEYPTQPFVVHCTAGKDRTGIFAMLLLKLLGVNDDIISREYELTHVNSRVTDPKEIKLYIKLTNNYFDEEEIKETLSARYEFMTTSLQKFQNHYKSVDNYLFQCGFTKKEIEAIKYNLVMSNNIKNSKLNQNDNMC</sequence>
<dbReference type="InterPro" id="IPR026893">
    <property type="entry name" value="Tyr/Ser_Pase_IphP-type"/>
</dbReference>
<dbReference type="EMBL" id="JEMT01026600">
    <property type="protein sequence ID" value="EXX58812.1"/>
    <property type="molecule type" value="Genomic_DNA"/>
</dbReference>
<evidence type="ECO:0000313" key="3">
    <source>
        <dbReference type="Proteomes" id="UP000022910"/>
    </source>
</evidence>
<dbReference type="PROSITE" id="PS00383">
    <property type="entry name" value="TYR_PHOSPHATASE_1"/>
    <property type="match status" value="1"/>
</dbReference>
<dbReference type="SUPFAM" id="SSF52799">
    <property type="entry name" value="(Phosphotyrosine protein) phosphatases II"/>
    <property type="match status" value="1"/>
</dbReference>
<dbReference type="InterPro" id="IPR000387">
    <property type="entry name" value="Tyr_Pase_dom"/>
</dbReference>
<dbReference type="SUPFAM" id="SSF53474">
    <property type="entry name" value="alpha/beta-Hydrolases"/>
    <property type="match status" value="1"/>
</dbReference>
<keyword evidence="3" id="KW-1185">Reference proteome</keyword>
<dbReference type="Pfam" id="PF13350">
    <property type="entry name" value="Y_phosphatase3"/>
    <property type="match status" value="1"/>
</dbReference>
<proteinExistence type="predicted"/>
<evidence type="ECO:0000259" key="1">
    <source>
        <dbReference type="PROSITE" id="PS50056"/>
    </source>
</evidence>
<dbReference type="GO" id="GO:0004721">
    <property type="term" value="F:phosphoprotein phosphatase activity"/>
    <property type="evidence" value="ECO:0007669"/>
    <property type="project" value="InterPro"/>
</dbReference>
<dbReference type="OrthoDB" id="9988524at2759"/>
<comment type="caution">
    <text evidence="2">The sequence shown here is derived from an EMBL/GenBank/DDBJ whole genome shotgun (WGS) entry which is preliminary data.</text>
</comment>
<dbReference type="PANTHER" id="PTHR42886:SF53">
    <property type="entry name" value="ALPHA_BETA-HYDROLASES SUPERFAMILY PROTEIN"/>
    <property type="match status" value="1"/>
</dbReference>
<reference evidence="2 3" key="1">
    <citation type="submission" date="2014-02" db="EMBL/GenBank/DDBJ databases">
        <title>Single nucleus genome sequencing reveals high similarity among nuclei of an endomycorrhizal fungus.</title>
        <authorList>
            <person name="Lin K."/>
            <person name="Geurts R."/>
            <person name="Zhang Z."/>
            <person name="Limpens E."/>
            <person name="Saunders D.G."/>
            <person name="Mu D."/>
            <person name="Pang E."/>
            <person name="Cao H."/>
            <person name="Cha H."/>
            <person name="Lin T."/>
            <person name="Zhou Q."/>
            <person name="Shang Y."/>
            <person name="Li Y."/>
            <person name="Ivanov S."/>
            <person name="Sharma T."/>
            <person name="Velzen R.V."/>
            <person name="Ruijter N.D."/>
            <person name="Aanen D.K."/>
            <person name="Win J."/>
            <person name="Kamoun S."/>
            <person name="Bisseling T."/>
            <person name="Huang S."/>
        </authorList>
    </citation>
    <scope>NUCLEOTIDE SEQUENCE [LARGE SCALE GENOMIC DNA]</scope>
    <source>
        <strain evidence="3">DAOM197198w</strain>
    </source>
</reference>
<dbReference type="Gene3D" id="3.90.190.10">
    <property type="entry name" value="Protein tyrosine phosphatase superfamily"/>
    <property type="match status" value="1"/>
</dbReference>
<accession>A0A015INM3</accession>
<protein>
    <recommendedName>
        <fullName evidence="1">Tyrosine specific protein phosphatases domain-containing protein</fullName>
    </recommendedName>
</protein>
<dbReference type="Proteomes" id="UP000022910">
    <property type="component" value="Unassembled WGS sequence"/>
</dbReference>
<dbReference type="STRING" id="1432141.A0A015INM3"/>
<dbReference type="PANTHER" id="PTHR42886">
    <property type="entry name" value="RE40534P-RELATED"/>
    <property type="match status" value="1"/>
</dbReference>
<dbReference type="OMA" id="RNYCYQK"/>
<dbReference type="HOGENOM" id="CLU_444876_0_0_1"/>
<dbReference type="PROSITE" id="PS50056">
    <property type="entry name" value="TYR_PHOSPHATASE_2"/>
    <property type="match status" value="1"/>
</dbReference>
<dbReference type="Gene3D" id="3.40.50.1820">
    <property type="entry name" value="alpha/beta hydrolase"/>
    <property type="match status" value="1"/>
</dbReference>
<organism evidence="2 3">
    <name type="scientific">Rhizophagus irregularis (strain DAOM 197198w)</name>
    <name type="common">Glomus intraradices</name>
    <dbReference type="NCBI Taxonomy" id="1432141"/>
    <lineage>
        <taxon>Eukaryota</taxon>
        <taxon>Fungi</taxon>
        <taxon>Fungi incertae sedis</taxon>
        <taxon>Mucoromycota</taxon>
        <taxon>Glomeromycotina</taxon>
        <taxon>Glomeromycetes</taxon>
        <taxon>Glomerales</taxon>
        <taxon>Glomeraceae</taxon>
        <taxon>Rhizophagus</taxon>
    </lineage>
</organism>
<feature type="domain" description="Tyrosine specific protein phosphatases" evidence="1">
    <location>
        <begin position="399"/>
        <end position="435"/>
    </location>
</feature>
<dbReference type="InterPro" id="IPR029058">
    <property type="entry name" value="AB_hydrolase_fold"/>
</dbReference>
<dbReference type="InterPro" id="IPR016130">
    <property type="entry name" value="Tyr_Pase_AS"/>
</dbReference>
<dbReference type="AlphaFoldDB" id="A0A015INM3"/>
<name>A0A015INM3_RHIIW</name>